<accession>A0AA42DQZ9</accession>
<dbReference type="EC" id="3.4.11.1" evidence="8"/>
<dbReference type="Gene3D" id="3.40.630.10">
    <property type="entry name" value="Zn peptidases"/>
    <property type="match status" value="1"/>
</dbReference>
<dbReference type="Pfam" id="PF02789">
    <property type="entry name" value="Peptidase_M17_N"/>
    <property type="match status" value="1"/>
</dbReference>
<evidence type="ECO:0000256" key="7">
    <source>
        <dbReference type="ARBA" id="ARBA00049972"/>
    </source>
</evidence>
<dbReference type="GO" id="GO:0030145">
    <property type="term" value="F:manganese ion binding"/>
    <property type="evidence" value="ECO:0007669"/>
    <property type="project" value="UniProtKB-UniRule"/>
</dbReference>
<evidence type="ECO:0000256" key="6">
    <source>
        <dbReference type="ARBA" id="ARBA00022801"/>
    </source>
</evidence>
<dbReference type="EC" id="3.4.11.10" evidence="8"/>
<dbReference type="GO" id="GO:0070006">
    <property type="term" value="F:metalloaminopeptidase activity"/>
    <property type="evidence" value="ECO:0007669"/>
    <property type="project" value="InterPro"/>
</dbReference>
<dbReference type="PANTHER" id="PTHR11963:SF23">
    <property type="entry name" value="CYTOSOL AMINOPEPTIDASE"/>
    <property type="match status" value="1"/>
</dbReference>
<reference evidence="10" key="1">
    <citation type="journal article" date="2023" name="Int. J. Syst. Evol. Microbiol.">
        <title>&lt;i&gt;Holtiella tumoricola&lt;/i&gt; gen. nov. sp. nov., isolated from a human clinical sample.</title>
        <authorList>
            <person name="Allen-Vercoe E."/>
            <person name="Daigneault M.C."/>
            <person name="Vancuren S.J."/>
            <person name="Cochrane K."/>
            <person name="O'Neal L.L."/>
            <person name="Sankaranarayanan K."/>
            <person name="Lawson P.A."/>
        </authorList>
    </citation>
    <scope>NUCLEOTIDE SEQUENCE</scope>
    <source>
        <strain evidence="10">CC70A</strain>
    </source>
</reference>
<dbReference type="PRINTS" id="PR00481">
    <property type="entry name" value="LAMNOPPTDASE"/>
</dbReference>
<keyword evidence="11" id="KW-1185">Reference proteome</keyword>
<name>A0AA42DQZ9_9FIRM</name>
<feature type="active site" evidence="8">
    <location>
        <position position="327"/>
    </location>
</feature>
<dbReference type="NCBIfam" id="NF002083">
    <property type="entry name" value="PRK00913.3-5"/>
    <property type="match status" value="1"/>
</dbReference>
<dbReference type="InterPro" id="IPR023042">
    <property type="entry name" value="Peptidase_M17_leu_NH2_pept"/>
</dbReference>
<evidence type="ECO:0000259" key="9">
    <source>
        <dbReference type="PROSITE" id="PS00631"/>
    </source>
</evidence>
<dbReference type="AlphaFoldDB" id="A0AA42DQZ9"/>
<evidence type="ECO:0000256" key="8">
    <source>
        <dbReference type="HAMAP-Rule" id="MF_00181"/>
    </source>
</evidence>
<evidence type="ECO:0000313" key="11">
    <source>
        <dbReference type="Proteomes" id="UP001169242"/>
    </source>
</evidence>
<comment type="catalytic activity">
    <reaction evidence="1 8">
        <text>Release of an N-terminal amino acid, Xaa-|-Yaa-, in which Xaa is preferably Leu, but may be other amino acids including Pro although not Arg or Lys, and Yaa may be Pro. Amino acid amides and methyl esters are also readily hydrolyzed, but rates on arylamides are exceedingly low.</text>
        <dbReference type="EC" id="3.4.11.1"/>
    </reaction>
</comment>
<feature type="binding site" evidence="8">
    <location>
        <position position="241"/>
    </location>
    <ligand>
        <name>Mn(2+)</name>
        <dbReference type="ChEBI" id="CHEBI:29035"/>
        <label>2</label>
    </ligand>
</feature>
<proteinExistence type="inferred from homology"/>
<dbReference type="InterPro" id="IPR008283">
    <property type="entry name" value="Peptidase_M17_N"/>
</dbReference>
<dbReference type="HAMAP" id="MF_00181">
    <property type="entry name" value="Cytosol_peptidase_M17"/>
    <property type="match status" value="1"/>
</dbReference>
<dbReference type="EMBL" id="JAQIFT010000062">
    <property type="protein sequence ID" value="MDA3733431.1"/>
    <property type="molecule type" value="Genomic_DNA"/>
</dbReference>
<organism evidence="10 11">
    <name type="scientific">Holtiella tumoricola</name>
    <dbReference type="NCBI Taxonomy" id="3018743"/>
    <lineage>
        <taxon>Bacteria</taxon>
        <taxon>Bacillati</taxon>
        <taxon>Bacillota</taxon>
        <taxon>Clostridia</taxon>
        <taxon>Lachnospirales</taxon>
        <taxon>Cellulosilyticaceae</taxon>
        <taxon>Holtiella</taxon>
    </lineage>
</organism>
<feature type="active site" evidence="8">
    <location>
        <position position="253"/>
    </location>
</feature>
<dbReference type="SUPFAM" id="SSF53187">
    <property type="entry name" value="Zn-dependent exopeptidases"/>
    <property type="match status" value="1"/>
</dbReference>
<keyword evidence="8" id="KW-0963">Cytoplasm</keyword>
<keyword evidence="6 8" id="KW-0378">Hydrolase</keyword>
<comment type="similarity">
    <text evidence="3 8">Belongs to the peptidase M17 family.</text>
</comment>
<feature type="binding site" evidence="8">
    <location>
        <position position="246"/>
    </location>
    <ligand>
        <name>Mn(2+)</name>
        <dbReference type="ChEBI" id="CHEBI:29035"/>
        <label>1</label>
    </ligand>
</feature>
<comment type="subcellular location">
    <subcellularLocation>
        <location evidence="8">Cytoplasm</location>
    </subcellularLocation>
</comment>
<dbReference type="CDD" id="cd00433">
    <property type="entry name" value="Peptidase_M17"/>
    <property type="match status" value="1"/>
</dbReference>
<protein>
    <recommendedName>
        <fullName evidence="8">Probable cytosol aminopeptidase</fullName>
        <ecNumber evidence="8">3.4.11.1</ecNumber>
    </recommendedName>
    <alternativeName>
        <fullName evidence="8">Leucine aminopeptidase</fullName>
        <shortName evidence="8">LAP</shortName>
        <ecNumber evidence="8">3.4.11.10</ecNumber>
    </alternativeName>
    <alternativeName>
        <fullName evidence="8">Leucyl aminopeptidase</fullName>
    </alternativeName>
</protein>
<evidence type="ECO:0000256" key="1">
    <source>
        <dbReference type="ARBA" id="ARBA00000135"/>
    </source>
</evidence>
<keyword evidence="8" id="KW-0479">Metal-binding</keyword>
<feature type="binding site" evidence="8">
    <location>
        <position position="325"/>
    </location>
    <ligand>
        <name>Mn(2+)</name>
        <dbReference type="ChEBI" id="CHEBI:29035"/>
        <label>1</label>
    </ligand>
</feature>
<dbReference type="GO" id="GO:0006508">
    <property type="term" value="P:proteolysis"/>
    <property type="evidence" value="ECO:0007669"/>
    <property type="project" value="UniProtKB-KW"/>
</dbReference>
<dbReference type="Pfam" id="PF00883">
    <property type="entry name" value="Peptidase_M17"/>
    <property type="match status" value="1"/>
</dbReference>
<comment type="caution">
    <text evidence="10">The sequence shown here is derived from an EMBL/GenBank/DDBJ whole genome shotgun (WGS) entry which is preliminary data.</text>
</comment>
<evidence type="ECO:0000313" key="10">
    <source>
        <dbReference type="EMBL" id="MDA3733431.1"/>
    </source>
</evidence>
<dbReference type="SUPFAM" id="SSF52949">
    <property type="entry name" value="Macro domain-like"/>
    <property type="match status" value="1"/>
</dbReference>
<sequence length="472" mass="51636">MNITINGAKVTNVAVEMFYEDFLPENLKYLKGMFEAKAKELYVLVTNGETVEYKLLVGLGKEKDLTQEVVRNAVAKVARKVKELNLEGASIKVCKSSVLSEMSIIEAMTDAIELGLYAFDKYKTDKKEDKNLEFSFEEVTDVEAANRCVEERKHIAAGINTARDIINEPSNVLYPETLAEIVQNCGKQYGFEVEVLEGTQLETLGMHAMLTVGNGSVHKPRLIVMRHKNGGDMETLGLVGKGLTCDTGGYSLKSSDSMYYQKTDMSGAASVLGTMIALSQNDVKKNVIGVIPACENVVSGCSYKVGDVVTTMAGKTVQVLNTDAEGRLALADALTYIIQQEKVNKVIDLATLTGVAGVTFGNVYTAAISNHDHFYNTFLDAAKVAEEKFWRLPTDARYREWINSDVADIKNTGAAGGGTITAAMFLQEFVEELPWIHLDIAATACVDPAVRDYEYRGGTGVAIRTLYELITK</sequence>
<evidence type="ECO:0000256" key="3">
    <source>
        <dbReference type="ARBA" id="ARBA00009528"/>
    </source>
</evidence>
<keyword evidence="8" id="KW-0464">Manganese</keyword>
<dbReference type="InterPro" id="IPR000819">
    <property type="entry name" value="Peptidase_M17_C"/>
</dbReference>
<feature type="binding site" evidence="8">
    <location>
        <position position="264"/>
    </location>
    <ligand>
        <name>Mn(2+)</name>
        <dbReference type="ChEBI" id="CHEBI:29035"/>
        <label>2</label>
    </ligand>
</feature>
<evidence type="ECO:0000256" key="2">
    <source>
        <dbReference type="ARBA" id="ARBA00000967"/>
    </source>
</evidence>
<dbReference type="GO" id="GO:0005737">
    <property type="term" value="C:cytoplasm"/>
    <property type="evidence" value="ECO:0007669"/>
    <property type="project" value="UniProtKB-SubCell"/>
</dbReference>
<keyword evidence="4 8" id="KW-0031">Aminopeptidase</keyword>
<dbReference type="PANTHER" id="PTHR11963">
    <property type="entry name" value="LEUCINE AMINOPEPTIDASE-RELATED"/>
    <property type="match status" value="1"/>
</dbReference>
<gene>
    <name evidence="8" type="primary">pepA</name>
    <name evidence="10" type="ORF">PBV87_18285</name>
</gene>
<dbReference type="RefSeq" id="WP_271013259.1">
    <property type="nucleotide sequence ID" value="NZ_JAQIFT010000062.1"/>
</dbReference>
<comment type="function">
    <text evidence="7 8">Presumably involved in the processing and regular turnover of intracellular proteins. Catalyzes the removal of unsubstituted N-terminal amino acids from various peptides.</text>
</comment>
<feature type="domain" description="Cytosol aminopeptidase" evidence="9">
    <location>
        <begin position="321"/>
        <end position="328"/>
    </location>
</feature>
<feature type="binding site" evidence="8">
    <location>
        <position position="246"/>
    </location>
    <ligand>
        <name>Mn(2+)</name>
        <dbReference type="ChEBI" id="CHEBI:29035"/>
        <label>2</label>
    </ligand>
</feature>
<comment type="cofactor">
    <cofactor evidence="8">
        <name>Mn(2+)</name>
        <dbReference type="ChEBI" id="CHEBI:29035"/>
    </cofactor>
    <text evidence="8">Binds 2 manganese ions per subunit.</text>
</comment>
<dbReference type="Proteomes" id="UP001169242">
    <property type="component" value="Unassembled WGS sequence"/>
</dbReference>
<evidence type="ECO:0000256" key="5">
    <source>
        <dbReference type="ARBA" id="ARBA00022670"/>
    </source>
</evidence>
<feature type="binding site" evidence="8">
    <location>
        <position position="323"/>
    </location>
    <ligand>
        <name>Mn(2+)</name>
        <dbReference type="ChEBI" id="CHEBI:29035"/>
        <label>1</label>
    </ligand>
</feature>
<evidence type="ECO:0000256" key="4">
    <source>
        <dbReference type="ARBA" id="ARBA00022438"/>
    </source>
</evidence>
<dbReference type="InterPro" id="IPR043472">
    <property type="entry name" value="Macro_dom-like"/>
</dbReference>
<dbReference type="InterPro" id="IPR011356">
    <property type="entry name" value="Leucine_aapep/pepB"/>
</dbReference>
<dbReference type="PROSITE" id="PS00631">
    <property type="entry name" value="CYTOSOL_AP"/>
    <property type="match status" value="1"/>
</dbReference>
<comment type="catalytic activity">
    <reaction evidence="2 8">
        <text>Release of an N-terminal amino acid, preferentially leucine, but not glutamic or aspartic acids.</text>
        <dbReference type="EC" id="3.4.11.10"/>
    </reaction>
</comment>
<keyword evidence="5 8" id="KW-0645">Protease</keyword>
<dbReference type="Gene3D" id="3.40.220.10">
    <property type="entry name" value="Leucine Aminopeptidase, subunit E, domain 1"/>
    <property type="match status" value="1"/>
</dbReference>
<feature type="binding site" evidence="8">
    <location>
        <position position="325"/>
    </location>
    <ligand>
        <name>Mn(2+)</name>
        <dbReference type="ChEBI" id="CHEBI:29035"/>
        <label>2</label>
    </ligand>
</feature>